<name>A0A1F5TS05_9BACT</name>
<dbReference type="InterPro" id="IPR049311">
    <property type="entry name" value="GIY_YIG_cat"/>
</dbReference>
<dbReference type="EMBL" id="MFGO01000005">
    <property type="protein sequence ID" value="OGF41766.1"/>
    <property type="molecule type" value="Genomic_DNA"/>
</dbReference>
<sequence>MIRLIESYIIKILNSGFVIDRRQIPKKQGVYLIYQKEKIIYVGESNNLYKRINSKHISGANTTKTSAFRQSLCKRLNRQPGLKLKKWILKNCRFKYVETEDSDLCHLVEKALIYKLRKDYNLLNK</sequence>
<evidence type="ECO:0000313" key="3">
    <source>
        <dbReference type="Proteomes" id="UP000177579"/>
    </source>
</evidence>
<proteinExistence type="predicted"/>
<dbReference type="SUPFAM" id="SSF82771">
    <property type="entry name" value="GIY-YIG endonuclease"/>
    <property type="match status" value="1"/>
</dbReference>
<feature type="domain" description="GIY-YIG" evidence="1">
    <location>
        <begin position="26"/>
        <end position="122"/>
    </location>
</feature>
<reference evidence="2 3" key="1">
    <citation type="journal article" date="2016" name="Nat. Commun.">
        <title>Thousands of microbial genomes shed light on interconnected biogeochemical processes in an aquifer system.</title>
        <authorList>
            <person name="Anantharaman K."/>
            <person name="Brown C.T."/>
            <person name="Hug L.A."/>
            <person name="Sharon I."/>
            <person name="Castelle C.J."/>
            <person name="Probst A.J."/>
            <person name="Thomas B.C."/>
            <person name="Singh A."/>
            <person name="Wilkins M.J."/>
            <person name="Karaoz U."/>
            <person name="Brodie E.L."/>
            <person name="Williams K.H."/>
            <person name="Hubbard S.S."/>
            <person name="Banfield J.F."/>
        </authorList>
    </citation>
    <scope>NUCLEOTIDE SEQUENCE [LARGE SCALE GENOMIC DNA]</scope>
</reference>
<dbReference type="InterPro" id="IPR035901">
    <property type="entry name" value="GIY-YIG_endonuc_sf"/>
</dbReference>
<protein>
    <recommendedName>
        <fullName evidence="1">GIY-YIG domain-containing protein</fullName>
    </recommendedName>
</protein>
<dbReference type="PROSITE" id="PS50164">
    <property type="entry name" value="GIY_YIG"/>
    <property type="match status" value="1"/>
</dbReference>
<dbReference type="Pfam" id="PF20815">
    <property type="entry name" value="GIY_YIG_2"/>
    <property type="match status" value="1"/>
</dbReference>
<dbReference type="AlphaFoldDB" id="A0A1F5TS05"/>
<dbReference type="InterPro" id="IPR000305">
    <property type="entry name" value="GIY-YIG_endonuc"/>
</dbReference>
<dbReference type="Gene3D" id="3.40.1440.10">
    <property type="entry name" value="GIY-YIG endonuclease"/>
    <property type="match status" value="1"/>
</dbReference>
<evidence type="ECO:0000259" key="1">
    <source>
        <dbReference type="PROSITE" id="PS50164"/>
    </source>
</evidence>
<organism evidence="2 3">
    <name type="scientific">Candidatus Falkowbacteria bacterium RIFOXYD2_FULL_34_120</name>
    <dbReference type="NCBI Taxonomy" id="1798007"/>
    <lineage>
        <taxon>Bacteria</taxon>
        <taxon>Candidatus Falkowiibacteriota</taxon>
    </lineage>
</organism>
<dbReference type="Proteomes" id="UP000177579">
    <property type="component" value="Unassembled WGS sequence"/>
</dbReference>
<gene>
    <name evidence="2" type="ORF">A2531_05790</name>
</gene>
<evidence type="ECO:0000313" key="2">
    <source>
        <dbReference type="EMBL" id="OGF41766.1"/>
    </source>
</evidence>
<accession>A0A1F5TS05</accession>
<comment type="caution">
    <text evidence="2">The sequence shown here is derived from an EMBL/GenBank/DDBJ whole genome shotgun (WGS) entry which is preliminary data.</text>
</comment>